<dbReference type="Pfam" id="PF00378">
    <property type="entry name" value="ECH_1"/>
    <property type="match status" value="1"/>
</dbReference>
<accession>A0A699UXJ1</accession>
<dbReference type="GO" id="GO:0006635">
    <property type="term" value="P:fatty acid beta-oxidation"/>
    <property type="evidence" value="ECO:0007669"/>
    <property type="project" value="TreeGrafter"/>
</dbReference>
<dbReference type="GO" id="GO:0003824">
    <property type="term" value="F:catalytic activity"/>
    <property type="evidence" value="ECO:0007669"/>
    <property type="project" value="UniProtKB-ARBA"/>
</dbReference>
<dbReference type="InterPro" id="IPR029045">
    <property type="entry name" value="ClpP/crotonase-like_dom_sf"/>
</dbReference>
<dbReference type="InterPro" id="IPR001753">
    <property type="entry name" value="Enoyl-CoA_hydra/iso"/>
</dbReference>
<dbReference type="PANTHER" id="PTHR11941">
    <property type="entry name" value="ENOYL-COA HYDRATASE-RELATED"/>
    <property type="match status" value="1"/>
</dbReference>
<dbReference type="Gene3D" id="3.90.226.10">
    <property type="entry name" value="2-enoyl-CoA Hydratase, Chain A, domain 1"/>
    <property type="match status" value="1"/>
</dbReference>
<dbReference type="AlphaFoldDB" id="A0A699UXJ1"/>
<dbReference type="CDD" id="cd06558">
    <property type="entry name" value="crotonase-like"/>
    <property type="match status" value="1"/>
</dbReference>
<evidence type="ECO:0008006" key="2">
    <source>
        <dbReference type="Google" id="ProtNLM"/>
    </source>
</evidence>
<gene>
    <name evidence="1" type="ORF">Tci_899631</name>
</gene>
<comment type="caution">
    <text evidence="1">The sequence shown here is derived from an EMBL/GenBank/DDBJ whole genome shotgun (WGS) entry which is preliminary data.</text>
</comment>
<dbReference type="SUPFAM" id="SSF52096">
    <property type="entry name" value="ClpP/crotonase"/>
    <property type="match status" value="1"/>
</dbReference>
<protein>
    <recommendedName>
        <fullName evidence="2">3-hydroxyacyl-CoA dehydrogenase</fullName>
    </recommendedName>
</protein>
<evidence type="ECO:0000313" key="1">
    <source>
        <dbReference type="EMBL" id="GFD27662.1"/>
    </source>
</evidence>
<organism evidence="1">
    <name type="scientific">Tanacetum cinerariifolium</name>
    <name type="common">Dalmatian daisy</name>
    <name type="synonym">Chrysanthemum cinerariifolium</name>
    <dbReference type="NCBI Taxonomy" id="118510"/>
    <lineage>
        <taxon>Eukaryota</taxon>
        <taxon>Viridiplantae</taxon>
        <taxon>Streptophyta</taxon>
        <taxon>Embryophyta</taxon>
        <taxon>Tracheophyta</taxon>
        <taxon>Spermatophyta</taxon>
        <taxon>Magnoliopsida</taxon>
        <taxon>eudicotyledons</taxon>
        <taxon>Gunneridae</taxon>
        <taxon>Pentapetalae</taxon>
        <taxon>asterids</taxon>
        <taxon>campanulids</taxon>
        <taxon>Asterales</taxon>
        <taxon>Asteraceae</taxon>
        <taxon>Asteroideae</taxon>
        <taxon>Anthemideae</taxon>
        <taxon>Anthemidinae</taxon>
        <taxon>Tanacetum</taxon>
    </lineage>
</organism>
<name>A0A699UXJ1_TANCI</name>
<reference evidence="1" key="1">
    <citation type="journal article" date="2019" name="Sci. Rep.">
        <title>Draft genome of Tanacetum cinerariifolium, the natural source of mosquito coil.</title>
        <authorList>
            <person name="Yamashiro T."/>
            <person name="Shiraishi A."/>
            <person name="Satake H."/>
            <person name="Nakayama K."/>
        </authorList>
    </citation>
    <scope>NUCLEOTIDE SEQUENCE</scope>
</reference>
<feature type="non-terminal residue" evidence="1">
    <location>
        <position position="1"/>
    </location>
</feature>
<dbReference type="EMBL" id="BKCJ011378772">
    <property type="protein sequence ID" value="GFD27662.1"/>
    <property type="molecule type" value="Genomic_DNA"/>
</dbReference>
<dbReference type="PANTHER" id="PTHR11941:SF54">
    <property type="entry name" value="ENOYL-COA HYDRATASE, MITOCHONDRIAL"/>
    <property type="match status" value="1"/>
</dbReference>
<sequence length="182" mass="19844">EEMLAAGNSTFYKVENGVRKFYDKESKQYQPVSGVENFIILDNLRASGKVLWKNAGASVIDLGDGILNVEFHSKMNSLGTDVIQGLLKGVELAENGYRGLVVGNDAPNFSAGANLGLVYMQALEQEFDELNMMIQQFQQAMMRMRYSSIPVVGTPHGLTLGGGCELNLHCDRVVASAESYIG</sequence>
<feature type="non-terminal residue" evidence="1">
    <location>
        <position position="182"/>
    </location>
</feature>
<proteinExistence type="predicted"/>